<keyword evidence="1" id="KW-0732">Signal</keyword>
<evidence type="ECO:0000256" key="1">
    <source>
        <dbReference type="SAM" id="SignalP"/>
    </source>
</evidence>
<comment type="caution">
    <text evidence="2">The sequence shown here is derived from an EMBL/GenBank/DDBJ whole genome shotgun (WGS) entry which is preliminary data.</text>
</comment>
<dbReference type="GeneID" id="70125142"/>
<dbReference type="AlphaFoldDB" id="A0A9P8UG12"/>
<dbReference type="Proteomes" id="UP000758603">
    <property type="component" value="Unassembled WGS sequence"/>
</dbReference>
<dbReference type="RefSeq" id="XP_045955870.1">
    <property type="nucleotide sequence ID" value="XM_046096249.1"/>
</dbReference>
<feature type="signal peptide" evidence="1">
    <location>
        <begin position="1"/>
        <end position="18"/>
    </location>
</feature>
<sequence length="155" mass="16694">MQLSHLLAVALATTGGLGFNLNRTATAETKRGVIPVSHKGCYATSVDPDETKTAGEKFKEWTEGGSKVGRENFHAEYENGSAMFVCNCAPVGIAVPAHEIDDALQQIQAHCGRSRGGWLWAHDWNKGFNLADAARVTYPTLIRSVCPCGYGIGDR</sequence>
<dbReference type="EMBL" id="JAGPXC010000006">
    <property type="protein sequence ID" value="KAH6651592.1"/>
    <property type="molecule type" value="Genomic_DNA"/>
</dbReference>
<feature type="chain" id="PRO_5040271300" evidence="1">
    <location>
        <begin position="19"/>
        <end position="155"/>
    </location>
</feature>
<evidence type="ECO:0000313" key="2">
    <source>
        <dbReference type="EMBL" id="KAH6651592.1"/>
    </source>
</evidence>
<accession>A0A9P8UG12</accession>
<evidence type="ECO:0000313" key="3">
    <source>
        <dbReference type="Proteomes" id="UP000758603"/>
    </source>
</evidence>
<protein>
    <submittedName>
        <fullName evidence="2">Uncharacterized protein</fullName>
    </submittedName>
</protein>
<keyword evidence="3" id="KW-1185">Reference proteome</keyword>
<organism evidence="2 3">
    <name type="scientific">Truncatella angustata</name>
    <dbReference type="NCBI Taxonomy" id="152316"/>
    <lineage>
        <taxon>Eukaryota</taxon>
        <taxon>Fungi</taxon>
        <taxon>Dikarya</taxon>
        <taxon>Ascomycota</taxon>
        <taxon>Pezizomycotina</taxon>
        <taxon>Sordariomycetes</taxon>
        <taxon>Xylariomycetidae</taxon>
        <taxon>Amphisphaeriales</taxon>
        <taxon>Sporocadaceae</taxon>
        <taxon>Truncatella</taxon>
    </lineage>
</organism>
<gene>
    <name evidence="2" type="ORF">BKA67DRAFT_332182</name>
</gene>
<dbReference type="OrthoDB" id="5244619at2759"/>
<proteinExistence type="predicted"/>
<name>A0A9P8UG12_9PEZI</name>
<reference evidence="2" key="1">
    <citation type="journal article" date="2021" name="Nat. Commun.">
        <title>Genetic determinants of endophytism in the Arabidopsis root mycobiome.</title>
        <authorList>
            <person name="Mesny F."/>
            <person name="Miyauchi S."/>
            <person name="Thiergart T."/>
            <person name="Pickel B."/>
            <person name="Atanasova L."/>
            <person name="Karlsson M."/>
            <person name="Huettel B."/>
            <person name="Barry K.W."/>
            <person name="Haridas S."/>
            <person name="Chen C."/>
            <person name="Bauer D."/>
            <person name="Andreopoulos W."/>
            <person name="Pangilinan J."/>
            <person name="LaButti K."/>
            <person name="Riley R."/>
            <person name="Lipzen A."/>
            <person name="Clum A."/>
            <person name="Drula E."/>
            <person name="Henrissat B."/>
            <person name="Kohler A."/>
            <person name="Grigoriev I.V."/>
            <person name="Martin F.M."/>
            <person name="Hacquard S."/>
        </authorList>
    </citation>
    <scope>NUCLEOTIDE SEQUENCE</scope>
    <source>
        <strain evidence="2">MPI-SDFR-AT-0073</strain>
    </source>
</reference>